<sequence length="84" mass="9574">MYIDILTRRDKYEIMLRASNITRLYIINNYHGIVRAIPAGDRVCSRGSRRAVDARVTRAAQLINRTRGDRGANRRGARRTSGAE</sequence>
<comment type="caution">
    <text evidence="2">The sequence shown here is derived from an EMBL/GenBank/DDBJ whole genome shotgun (WGS) entry which is preliminary data.</text>
</comment>
<keyword evidence="3" id="KW-1185">Reference proteome</keyword>
<evidence type="ECO:0000313" key="2">
    <source>
        <dbReference type="EMBL" id="KAL0099847.1"/>
    </source>
</evidence>
<gene>
    <name evidence="2" type="ORF">PUN28_019929</name>
</gene>
<name>A0AAW2EDI0_9HYME</name>
<dbReference type="AlphaFoldDB" id="A0AAW2EDI0"/>
<proteinExistence type="predicted"/>
<dbReference type="EMBL" id="JADYXP020000027">
    <property type="protein sequence ID" value="KAL0099847.1"/>
    <property type="molecule type" value="Genomic_DNA"/>
</dbReference>
<protein>
    <submittedName>
        <fullName evidence="2">Uncharacterized protein</fullName>
    </submittedName>
</protein>
<dbReference type="Proteomes" id="UP001430953">
    <property type="component" value="Unassembled WGS sequence"/>
</dbReference>
<feature type="region of interest" description="Disordered" evidence="1">
    <location>
        <begin position="64"/>
        <end position="84"/>
    </location>
</feature>
<organism evidence="2 3">
    <name type="scientific">Cardiocondyla obscurior</name>
    <dbReference type="NCBI Taxonomy" id="286306"/>
    <lineage>
        <taxon>Eukaryota</taxon>
        <taxon>Metazoa</taxon>
        <taxon>Ecdysozoa</taxon>
        <taxon>Arthropoda</taxon>
        <taxon>Hexapoda</taxon>
        <taxon>Insecta</taxon>
        <taxon>Pterygota</taxon>
        <taxon>Neoptera</taxon>
        <taxon>Endopterygota</taxon>
        <taxon>Hymenoptera</taxon>
        <taxon>Apocrita</taxon>
        <taxon>Aculeata</taxon>
        <taxon>Formicoidea</taxon>
        <taxon>Formicidae</taxon>
        <taxon>Myrmicinae</taxon>
        <taxon>Cardiocondyla</taxon>
    </lineage>
</organism>
<reference evidence="2 3" key="1">
    <citation type="submission" date="2023-03" db="EMBL/GenBank/DDBJ databases">
        <title>High recombination rates correlate with genetic variation in Cardiocondyla obscurior ants.</title>
        <authorList>
            <person name="Errbii M."/>
        </authorList>
    </citation>
    <scope>NUCLEOTIDE SEQUENCE [LARGE SCALE GENOMIC DNA]</scope>
    <source>
        <strain evidence="2">Alpha-2009</strain>
        <tissue evidence="2">Whole body</tissue>
    </source>
</reference>
<evidence type="ECO:0000313" key="3">
    <source>
        <dbReference type="Proteomes" id="UP001430953"/>
    </source>
</evidence>
<accession>A0AAW2EDI0</accession>
<evidence type="ECO:0000256" key="1">
    <source>
        <dbReference type="SAM" id="MobiDB-lite"/>
    </source>
</evidence>